<reference evidence="1 2" key="1">
    <citation type="journal article" date="2014" name="Int. J. Syst. Evol. Microbiol.">
        <title>Listeria floridensis sp. nov., Listeria aquatica sp. nov., Listeria cornellensis sp. nov., Listeria riparia sp. nov. and Listeria grandensis sp. nov., from agricultural and natural environments.</title>
        <authorList>
            <person name="den Bakker H.C."/>
            <person name="Warchocki S."/>
            <person name="Wright E.M."/>
            <person name="Allred A.F."/>
            <person name="Ahlstrom C."/>
            <person name="Manuel C.S."/>
            <person name="Stasiewicz M.J."/>
            <person name="Burrell A."/>
            <person name="Roof S."/>
            <person name="Strawn L."/>
            <person name="Fortes E.D."/>
            <person name="Nightingale K.K."/>
            <person name="Kephart D."/>
            <person name="Wiedmann M."/>
        </authorList>
    </citation>
    <scope>NUCLEOTIDE SEQUENCE [LARGE SCALE GENOMIC DNA]</scope>
    <source>
        <strain evidence="1 2">FSL S10-1204</strain>
    </source>
</reference>
<organism evidence="1 2">
    <name type="scientific">Listeria riparia FSL S10-1204</name>
    <dbReference type="NCBI Taxonomy" id="1265816"/>
    <lineage>
        <taxon>Bacteria</taxon>
        <taxon>Bacillati</taxon>
        <taxon>Bacillota</taxon>
        <taxon>Bacilli</taxon>
        <taxon>Bacillales</taxon>
        <taxon>Listeriaceae</taxon>
        <taxon>Listeria</taxon>
    </lineage>
</organism>
<name>W7DF98_9LIST</name>
<gene>
    <name evidence="1" type="ORF">PRIP_11359</name>
</gene>
<accession>W7DF98</accession>
<keyword evidence="2" id="KW-1185">Reference proteome</keyword>
<dbReference type="PATRIC" id="fig|1265816.5.peg.2244"/>
<proteinExistence type="predicted"/>
<dbReference type="EMBL" id="AODL01000017">
    <property type="protein sequence ID" value="EUJ43993.1"/>
    <property type="molecule type" value="Genomic_DNA"/>
</dbReference>
<dbReference type="AlphaFoldDB" id="W7DF98"/>
<dbReference type="Proteomes" id="UP000019248">
    <property type="component" value="Unassembled WGS sequence"/>
</dbReference>
<protein>
    <submittedName>
        <fullName evidence="1">Uncharacterized protein</fullName>
    </submittedName>
</protein>
<evidence type="ECO:0000313" key="2">
    <source>
        <dbReference type="Proteomes" id="UP000019248"/>
    </source>
</evidence>
<comment type="caution">
    <text evidence="1">The sequence shown here is derived from an EMBL/GenBank/DDBJ whole genome shotgun (WGS) entry which is preliminary data.</text>
</comment>
<sequence length="70" mass="7950">MLKKGIMSGAIYTARHWLLVYSGGEAQVHANTMENYRTLFPDIVLAQEVYRTIHPEIEEEEEIDLNGSVA</sequence>
<dbReference type="RefSeq" id="WP_036101158.1">
    <property type="nucleotide sequence ID" value="NZ_AODL01000017.1"/>
</dbReference>
<evidence type="ECO:0000313" key="1">
    <source>
        <dbReference type="EMBL" id="EUJ43993.1"/>
    </source>
</evidence>